<evidence type="ECO:0000313" key="2">
    <source>
        <dbReference type="Proteomes" id="UP000789759"/>
    </source>
</evidence>
<protein>
    <submittedName>
        <fullName evidence="1">24568_t:CDS:1</fullName>
    </submittedName>
</protein>
<gene>
    <name evidence="1" type="ORF">CPELLU_LOCUS13509</name>
</gene>
<dbReference type="EMBL" id="CAJVQA010014507">
    <property type="protein sequence ID" value="CAG8731399.1"/>
    <property type="molecule type" value="Genomic_DNA"/>
</dbReference>
<proteinExistence type="predicted"/>
<dbReference type="OrthoDB" id="2441867at2759"/>
<reference evidence="1" key="1">
    <citation type="submission" date="2021-06" db="EMBL/GenBank/DDBJ databases">
        <authorList>
            <person name="Kallberg Y."/>
            <person name="Tangrot J."/>
            <person name="Rosling A."/>
        </authorList>
    </citation>
    <scope>NUCLEOTIDE SEQUENCE</scope>
    <source>
        <strain evidence="1">FL966</strain>
    </source>
</reference>
<comment type="caution">
    <text evidence="1">The sequence shown here is derived from an EMBL/GenBank/DDBJ whole genome shotgun (WGS) entry which is preliminary data.</text>
</comment>
<evidence type="ECO:0000313" key="1">
    <source>
        <dbReference type="EMBL" id="CAG8731399.1"/>
    </source>
</evidence>
<accession>A0A9N9IEF4</accession>
<dbReference type="AlphaFoldDB" id="A0A9N9IEF4"/>
<sequence length="144" mass="16813">MISKYKANAQTKNDTAALYEHLSKLQQKNQNWYFKIDFEEDDYKEPQILLDIALENCAEGSINEIWKNVSSIRKDCEHKVNNRDIVKLDSKKVSYFHSFGLCKKALDMAIMSGSNKVLKDLLQEFIDDQISLQSKNNYELLNRD</sequence>
<keyword evidence="2" id="KW-1185">Reference proteome</keyword>
<organism evidence="1 2">
    <name type="scientific">Cetraspora pellucida</name>
    <dbReference type="NCBI Taxonomy" id="1433469"/>
    <lineage>
        <taxon>Eukaryota</taxon>
        <taxon>Fungi</taxon>
        <taxon>Fungi incertae sedis</taxon>
        <taxon>Mucoromycota</taxon>
        <taxon>Glomeromycotina</taxon>
        <taxon>Glomeromycetes</taxon>
        <taxon>Diversisporales</taxon>
        <taxon>Gigasporaceae</taxon>
        <taxon>Cetraspora</taxon>
    </lineage>
</organism>
<dbReference type="Proteomes" id="UP000789759">
    <property type="component" value="Unassembled WGS sequence"/>
</dbReference>
<name>A0A9N9IEF4_9GLOM</name>